<evidence type="ECO:0000313" key="2">
    <source>
        <dbReference type="EMBL" id="CAF3742457.1"/>
    </source>
</evidence>
<organism evidence="1 3">
    <name type="scientific">Rotaria socialis</name>
    <dbReference type="NCBI Taxonomy" id="392032"/>
    <lineage>
        <taxon>Eukaryota</taxon>
        <taxon>Metazoa</taxon>
        <taxon>Spiralia</taxon>
        <taxon>Gnathifera</taxon>
        <taxon>Rotifera</taxon>
        <taxon>Eurotatoria</taxon>
        <taxon>Bdelloidea</taxon>
        <taxon>Philodinida</taxon>
        <taxon>Philodinidae</taxon>
        <taxon>Rotaria</taxon>
    </lineage>
</organism>
<evidence type="ECO:0000313" key="1">
    <source>
        <dbReference type="EMBL" id="CAF3517719.1"/>
    </source>
</evidence>
<dbReference type="Proteomes" id="UP000663869">
    <property type="component" value="Unassembled WGS sequence"/>
</dbReference>
<dbReference type="EMBL" id="CAJNYU010002215">
    <property type="protein sequence ID" value="CAF3517719.1"/>
    <property type="molecule type" value="Genomic_DNA"/>
</dbReference>
<dbReference type="Proteomes" id="UP000663872">
    <property type="component" value="Unassembled WGS sequence"/>
</dbReference>
<accession>A0A818I1Z9</accession>
<dbReference type="AlphaFoldDB" id="A0A818I1Z9"/>
<sequence length="130" mass="15269">MPYKKKILCPHPLHTHCRRSALSNVLDDSFDLEAVDIAFENETENIDSPCCEESILSKKSAKEELNAVFWLLNMEKRHDDRRFKKIRDQINSVYRHLKHLCDVLEDNDGNEAQNLNQNPIRTDESNELYL</sequence>
<dbReference type="EMBL" id="CAJNYT010005398">
    <property type="protein sequence ID" value="CAF3742457.1"/>
    <property type="molecule type" value="Genomic_DNA"/>
</dbReference>
<name>A0A818I1Z9_9BILA</name>
<comment type="caution">
    <text evidence="1">The sequence shown here is derived from an EMBL/GenBank/DDBJ whole genome shotgun (WGS) entry which is preliminary data.</text>
</comment>
<reference evidence="1" key="1">
    <citation type="submission" date="2021-02" db="EMBL/GenBank/DDBJ databases">
        <authorList>
            <person name="Nowell W R."/>
        </authorList>
    </citation>
    <scope>NUCLEOTIDE SEQUENCE</scope>
</reference>
<proteinExistence type="predicted"/>
<feature type="non-terminal residue" evidence="1">
    <location>
        <position position="1"/>
    </location>
</feature>
<gene>
    <name evidence="1" type="ORF">FME351_LOCUS17758</name>
    <name evidence="2" type="ORF">GRG538_LOCUS30929</name>
</gene>
<evidence type="ECO:0000313" key="3">
    <source>
        <dbReference type="Proteomes" id="UP000663869"/>
    </source>
</evidence>
<protein>
    <submittedName>
        <fullName evidence="1">Uncharacterized protein</fullName>
    </submittedName>
</protein>